<evidence type="ECO:0000313" key="1">
    <source>
        <dbReference type="EMBL" id="GIG16927.1"/>
    </source>
</evidence>
<gene>
    <name evidence="1" type="ORF">Cme02nite_52590</name>
</gene>
<protein>
    <recommendedName>
        <fullName evidence="3">DUF1876 domain-containing protein</fullName>
    </recommendedName>
</protein>
<dbReference type="SUPFAM" id="SSF143212">
    <property type="entry name" value="Rv2632c-like"/>
    <property type="match status" value="1"/>
</dbReference>
<dbReference type="EMBL" id="BONJ01000029">
    <property type="protein sequence ID" value="GIG16927.1"/>
    <property type="molecule type" value="Genomic_DNA"/>
</dbReference>
<dbReference type="InterPro" id="IPR038070">
    <property type="entry name" value="Rv2632c-like_sf"/>
</dbReference>
<evidence type="ECO:0008006" key="3">
    <source>
        <dbReference type="Google" id="ProtNLM"/>
    </source>
</evidence>
<dbReference type="Pfam" id="PF08962">
    <property type="entry name" value="Rv2632c-like"/>
    <property type="match status" value="1"/>
</dbReference>
<dbReference type="Proteomes" id="UP000660339">
    <property type="component" value="Unassembled WGS sequence"/>
</dbReference>
<sequence length="92" mass="9998">MMNTATMARAWTVELRYEEDADLTRAVAYMRLPSGRLLTAEGQARRHPVDRPRASIGEEMAGARALSGLAHRLLEAAADEVEVNVHGGDPAV</sequence>
<dbReference type="InterPro" id="IPR015057">
    <property type="entry name" value="Rv2632c-like"/>
</dbReference>
<dbReference type="Gene3D" id="3.30.160.240">
    <property type="entry name" value="Rv1738"/>
    <property type="match status" value="1"/>
</dbReference>
<proteinExistence type="predicted"/>
<dbReference type="AlphaFoldDB" id="A0A8J3LD33"/>
<keyword evidence="2" id="KW-1185">Reference proteome</keyword>
<evidence type="ECO:0000313" key="2">
    <source>
        <dbReference type="Proteomes" id="UP000660339"/>
    </source>
</evidence>
<organism evidence="1 2">
    <name type="scientific">Catellatospora methionotrophica</name>
    <dbReference type="NCBI Taxonomy" id="121620"/>
    <lineage>
        <taxon>Bacteria</taxon>
        <taxon>Bacillati</taxon>
        <taxon>Actinomycetota</taxon>
        <taxon>Actinomycetes</taxon>
        <taxon>Micromonosporales</taxon>
        <taxon>Micromonosporaceae</taxon>
        <taxon>Catellatospora</taxon>
    </lineage>
</organism>
<name>A0A8J3LD33_9ACTN</name>
<comment type="caution">
    <text evidence="1">The sequence shown here is derived from an EMBL/GenBank/DDBJ whole genome shotgun (WGS) entry which is preliminary data.</text>
</comment>
<accession>A0A8J3LD33</accession>
<reference evidence="1" key="1">
    <citation type="submission" date="2021-01" db="EMBL/GenBank/DDBJ databases">
        <title>Whole genome shotgun sequence of Catellatospora methionotrophica NBRC 14553.</title>
        <authorList>
            <person name="Komaki H."/>
            <person name="Tamura T."/>
        </authorList>
    </citation>
    <scope>NUCLEOTIDE SEQUENCE</scope>
    <source>
        <strain evidence="1">NBRC 14553</strain>
    </source>
</reference>